<dbReference type="Proteomes" id="UP000054843">
    <property type="component" value="Unassembled WGS sequence"/>
</dbReference>
<accession>A0A0V1M1M1</accession>
<gene>
    <name evidence="1" type="ORF">T10_12945</name>
</gene>
<protein>
    <submittedName>
        <fullName evidence="1">Uncharacterized protein</fullName>
    </submittedName>
</protein>
<evidence type="ECO:0000313" key="2">
    <source>
        <dbReference type="Proteomes" id="UP000054843"/>
    </source>
</evidence>
<feature type="non-terminal residue" evidence="1">
    <location>
        <position position="120"/>
    </location>
</feature>
<sequence length="120" mass="12937">MNYWSPGVLRSVPRPPTLVVPHKIIEASGRPPDPPWSIPFSGLGPDVPLCMGSRHVGSDNGPLERPSCAEDITRSSWWFTTAGGCFLINAGMICLQPVAVNDQTSPRSSDILDAVRLDAK</sequence>
<organism evidence="1 2">
    <name type="scientific">Trichinella papuae</name>
    <dbReference type="NCBI Taxonomy" id="268474"/>
    <lineage>
        <taxon>Eukaryota</taxon>
        <taxon>Metazoa</taxon>
        <taxon>Ecdysozoa</taxon>
        <taxon>Nematoda</taxon>
        <taxon>Enoplea</taxon>
        <taxon>Dorylaimia</taxon>
        <taxon>Trichinellida</taxon>
        <taxon>Trichinellidae</taxon>
        <taxon>Trichinella</taxon>
    </lineage>
</organism>
<dbReference type="EMBL" id="JYDO01000319">
    <property type="protein sequence ID" value="KRZ65624.1"/>
    <property type="molecule type" value="Genomic_DNA"/>
</dbReference>
<keyword evidence="2" id="KW-1185">Reference proteome</keyword>
<evidence type="ECO:0000313" key="1">
    <source>
        <dbReference type="EMBL" id="KRZ65624.1"/>
    </source>
</evidence>
<comment type="caution">
    <text evidence="1">The sequence shown here is derived from an EMBL/GenBank/DDBJ whole genome shotgun (WGS) entry which is preliminary data.</text>
</comment>
<proteinExistence type="predicted"/>
<dbReference type="AlphaFoldDB" id="A0A0V1M1M1"/>
<name>A0A0V1M1M1_9BILA</name>
<dbReference type="OrthoDB" id="5915727at2759"/>
<reference evidence="1 2" key="1">
    <citation type="submission" date="2015-01" db="EMBL/GenBank/DDBJ databases">
        <title>Evolution of Trichinella species and genotypes.</title>
        <authorList>
            <person name="Korhonen P.K."/>
            <person name="Edoardo P."/>
            <person name="Giuseppe L.R."/>
            <person name="Gasser R.B."/>
        </authorList>
    </citation>
    <scope>NUCLEOTIDE SEQUENCE [LARGE SCALE GENOMIC DNA]</scope>
    <source>
        <strain evidence="1">ISS1980</strain>
    </source>
</reference>